<proteinExistence type="inferred from homology"/>
<dbReference type="CDD" id="cd00448">
    <property type="entry name" value="YjgF_YER057c_UK114_family"/>
    <property type="match status" value="1"/>
</dbReference>
<dbReference type="Gene3D" id="3.30.1330.40">
    <property type="entry name" value="RutC-like"/>
    <property type="match status" value="1"/>
</dbReference>
<dbReference type="InterPro" id="IPR035959">
    <property type="entry name" value="RutC-like_sf"/>
</dbReference>
<dbReference type="AlphaFoldDB" id="A0A7Y7YBH0"/>
<comment type="similarity">
    <text evidence="1">Belongs to the RutC family.</text>
</comment>
<dbReference type="EMBL" id="JACAQD010000011">
    <property type="protein sequence ID" value="NWC32969.1"/>
    <property type="molecule type" value="Genomic_DNA"/>
</dbReference>
<name>A0A7Y7YBH0_9PSED</name>
<evidence type="ECO:0000313" key="3">
    <source>
        <dbReference type="Proteomes" id="UP000520592"/>
    </source>
</evidence>
<dbReference type="PANTHER" id="PTHR11803:SF58">
    <property type="entry name" value="PROTEIN HMF1-RELATED"/>
    <property type="match status" value="1"/>
</dbReference>
<dbReference type="GO" id="GO:0005829">
    <property type="term" value="C:cytosol"/>
    <property type="evidence" value="ECO:0007669"/>
    <property type="project" value="TreeGrafter"/>
</dbReference>
<gene>
    <name evidence="2" type="ORF">HX876_11250</name>
</gene>
<dbReference type="Pfam" id="PF01042">
    <property type="entry name" value="Ribonuc_L-PSP"/>
    <property type="match status" value="1"/>
</dbReference>
<dbReference type="SUPFAM" id="SSF55298">
    <property type="entry name" value="YjgF-like"/>
    <property type="match status" value="1"/>
</dbReference>
<accession>A0A7Y7YBH0</accession>
<evidence type="ECO:0000256" key="1">
    <source>
        <dbReference type="ARBA" id="ARBA00010552"/>
    </source>
</evidence>
<dbReference type="PANTHER" id="PTHR11803">
    <property type="entry name" value="2-IMINOBUTANOATE/2-IMINOPROPANOATE DEAMINASE RIDA"/>
    <property type="match status" value="1"/>
</dbReference>
<comment type="caution">
    <text evidence="2">The sequence shown here is derived from an EMBL/GenBank/DDBJ whole genome shotgun (WGS) entry which is preliminary data.</text>
</comment>
<organism evidence="2 3">
    <name type="scientific">Pseudomonas gingeri</name>
    <dbReference type="NCBI Taxonomy" id="117681"/>
    <lineage>
        <taxon>Bacteria</taxon>
        <taxon>Pseudomonadati</taxon>
        <taxon>Pseudomonadota</taxon>
        <taxon>Gammaproteobacteria</taxon>
        <taxon>Pseudomonadales</taxon>
        <taxon>Pseudomonadaceae</taxon>
        <taxon>Pseudomonas</taxon>
    </lineage>
</organism>
<evidence type="ECO:0000313" key="2">
    <source>
        <dbReference type="EMBL" id="NWC32969.1"/>
    </source>
</evidence>
<dbReference type="InterPro" id="IPR006175">
    <property type="entry name" value="YjgF/YER057c/UK114"/>
</dbReference>
<dbReference type="Proteomes" id="UP000520592">
    <property type="component" value="Unassembled WGS sequence"/>
</dbReference>
<sequence>MFTRLNYSDRPAPATQFSEAALVEPGTRLLITSGQIGIGADGRLGATAAEQIEITWQNILQLLKEAGTSTEHIVKATTYLTNVEDIPAYRAIRNRYIPTVRACSTLVIVPALADPGYKVEVELIVAVPAVA</sequence>
<protein>
    <submittedName>
        <fullName evidence="2">RidA family protein</fullName>
    </submittedName>
</protein>
<dbReference type="RefSeq" id="WP_177056708.1">
    <property type="nucleotide sequence ID" value="NZ_JACAPB010000001.1"/>
</dbReference>
<dbReference type="GO" id="GO:0019239">
    <property type="term" value="F:deaminase activity"/>
    <property type="evidence" value="ECO:0007669"/>
    <property type="project" value="TreeGrafter"/>
</dbReference>
<reference evidence="2 3" key="1">
    <citation type="submission" date="2020-04" db="EMBL/GenBank/DDBJ databases">
        <title>Molecular characterization of pseudomonads from Agaricus bisporus reveal novel blotch 2 pathogens in Western Europe.</title>
        <authorList>
            <person name="Taparia T."/>
            <person name="Krijger M."/>
            <person name="Haynes E."/>
            <person name="Elpinstone J.G."/>
            <person name="Noble R."/>
            <person name="Van Der Wolf J."/>
        </authorList>
    </citation>
    <scope>NUCLEOTIDE SEQUENCE [LARGE SCALE GENOMIC DNA]</scope>
    <source>
        <strain evidence="2 3">IPO3737</strain>
    </source>
</reference>